<keyword evidence="6" id="KW-1185">Reference proteome</keyword>
<dbReference type="PANTHER" id="PTHR15157:SF13">
    <property type="entry name" value="AUTOPHAGY-RELATED PROTEIN 14"/>
    <property type="match status" value="1"/>
</dbReference>
<accession>A0A2K1QYP8</accession>
<dbReference type="GO" id="GO:0032991">
    <property type="term" value="C:protein-containing complex"/>
    <property type="evidence" value="ECO:0007669"/>
    <property type="project" value="UniProtKB-ARBA"/>
</dbReference>
<reference evidence="5 6" key="1">
    <citation type="submission" date="2017-06" db="EMBL/GenBank/DDBJ databases">
        <title>Draft genome sequence of a variant of Elsinoe murrayae.</title>
        <authorList>
            <person name="Cheng Q."/>
        </authorList>
    </citation>
    <scope>NUCLEOTIDE SEQUENCE [LARGE SCALE GENOMIC DNA]</scope>
    <source>
        <strain evidence="5 6">CQ-2017a</strain>
    </source>
</reference>
<dbReference type="GO" id="GO:0035493">
    <property type="term" value="P:SNARE complex assembly"/>
    <property type="evidence" value="ECO:0007669"/>
    <property type="project" value="TreeGrafter"/>
</dbReference>
<evidence type="ECO:0000313" key="6">
    <source>
        <dbReference type="Proteomes" id="UP000243797"/>
    </source>
</evidence>
<dbReference type="PANTHER" id="PTHR15157">
    <property type="entry name" value="UV RADIATION RESISTANCE-ASSOCIATED GENE PROTEIN"/>
    <property type="match status" value="1"/>
</dbReference>
<dbReference type="AlphaFoldDB" id="A0A2K1QYP8"/>
<organism evidence="5 6">
    <name type="scientific">Sphaceloma murrayae</name>
    <dbReference type="NCBI Taxonomy" id="2082308"/>
    <lineage>
        <taxon>Eukaryota</taxon>
        <taxon>Fungi</taxon>
        <taxon>Dikarya</taxon>
        <taxon>Ascomycota</taxon>
        <taxon>Pezizomycotina</taxon>
        <taxon>Dothideomycetes</taxon>
        <taxon>Dothideomycetidae</taxon>
        <taxon>Myriangiales</taxon>
        <taxon>Elsinoaceae</taxon>
        <taxon>Sphaceloma</taxon>
    </lineage>
</organism>
<evidence type="ECO:0000256" key="3">
    <source>
        <dbReference type="ARBA" id="ARBA00023054"/>
    </source>
</evidence>
<dbReference type="GO" id="GO:0000323">
    <property type="term" value="C:lytic vacuole"/>
    <property type="evidence" value="ECO:0007669"/>
    <property type="project" value="TreeGrafter"/>
</dbReference>
<dbReference type="InterPro" id="IPR018791">
    <property type="entry name" value="UV_resistance/autophagy_Atg14"/>
</dbReference>
<keyword evidence="3" id="KW-0175">Coiled coil</keyword>
<dbReference type="Pfam" id="PF10186">
    <property type="entry name" value="ATG14"/>
    <property type="match status" value="1"/>
</dbReference>
<feature type="region of interest" description="Disordered" evidence="4">
    <location>
        <begin position="450"/>
        <end position="497"/>
    </location>
</feature>
<comment type="similarity">
    <text evidence="1">Belongs to the ATG14 family.</text>
</comment>
<evidence type="ECO:0000313" key="5">
    <source>
        <dbReference type="EMBL" id="PNS20178.1"/>
    </source>
</evidence>
<evidence type="ECO:0000256" key="1">
    <source>
        <dbReference type="ARBA" id="ARBA00009574"/>
    </source>
</evidence>
<dbReference type="Proteomes" id="UP000243797">
    <property type="component" value="Unassembled WGS sequence"/>
</dbReference>
<gene>
    <name evidence="5" type="ORF">CAC42_5628</name>
</gene>
<proteinExistence type="inferred from homology"/>
<dbReference type="OrthoDB" id="16772at2759"/>
<evidence type="ECO:0000256" key="4">
    <source>
        <dbReference type="SAM" id="MobiDB-lite"/>
    </source>
</evidence>
<sequence>MECDICSKCFDKHKQPVCPSCARSTVYTGRLGQISGLLEKEKLHNRIQSVLKPASQLGSSDISTASQVVELTESSRKLEVERHRSQIEAIDSRLDSIREHQRLLKAQIADTKRDNAARYEEHASKKKTVEAARIRLRDESAARLDEIAAERKRLNHRQGKVQKHTMDGRRKLCIETAMLAGLNLKRRRKKGSNTHEDIYVIAGMPIPDLRELNTAHPDLINASLSHLARLLTTTAHYLAIRLPAEFLPPHAGHPNPAILSLSSSYNKLKDGKIRYLSISKPVPLLAKEDPAIYNNFIEGMVLLAYNIAWLARSQGLTHLKTWEDLCCIGKNVYDLFFGAHLDAQPGSGDEPPRLMFGEFSHASATANLNGAKANGVMLKWDMPGLARAQDTLKSHLLTEMSGAEWEMLDEKEWQEERDDERAVLVGGARWSLHAGGASRMGASYMTAAMTEEDDRRAEGAGHSRNTSKSRVNETTDGTDNDDGTKGWMKLKVRNNAE</sequence>
<dbReference type="GO" id="GO:0000149">
    <property type="term" value="F:SNARE binding"/>
    <property type="evidence" value="ECO:0007669"/>
    <property type="project" value="TreeGrafter"/>
</dbReference>
<protein>
    <recommendedName>
        <fullName evidence="2">Autophagy-related protein 14</fullName>
    </recommendedName>
</protein>
<dbReference type="EMBL" id="NKHZ01000025">
    <property type="protein sequence ID" value="PNS20178.1"/>
    <property type="molecule type" value="Genomic_DNA"/>
</dbReference>
<feature type="compositionally biased region" description="Basic residues" evidence="4">
    <location>
        <begin position="488"/>
        <end position="497"/>
    </location>
</feature>
<evidence type="ECO:0000256" key="2">
    <source>
        <dbReference type="ARBA" id="ARBA00013807"/>
    </source>
</evidence>
<comment type="caution">
    <text evidence="5">The sequence shown here is derived from an EMBL/GenBank/DDBJ whole genome shotgun (WGS) entry which is preliminary data.</text>
</comment>
<dbReference type="InParanoid" id="A0A2K1QYP8"/>
<name>A0A2K1QYP8_9PEZI</name>
<dbReference type="GO" id="GO:0005768">
    <property type="term" value="C:endosome"/>
    <property type="evidence" value="ECO:0007669"/>
    <property type="project" value="TreeGrafter"/>
</dbReference>